<evidence type="ECO:0000313" key="1">
    <source>
        <dbReference type="EMBL" id="SFN08852.1"/>
    </source>
</evidence>
<gene>
    <name evidence="1" type="ORF">SAMN05216289_10417</name>
</gene>
<reference evidence="1 2" key="1">
    <citation type="submission" date="2016-10" db="EMBL/GenBank/DDBJ databases">
        <authorList>
            <person name="de Groot N.N."/>
        </authorList>
    </citation>
    <scope>NUCLEOTIDE SEQUENCE [LARGE SCALE GENOMIC DNA]</scope>
    <source>
        <strain evidence="1 2">CGMCC 1.7659</strain>
    </source>
</reference>
<name>A0A1I4W5X7_9GAMM</name>
<proteinExistence type="predicted"/>
<dbReference type="AlphaFoldDB" id="A0A1I4W5X7"/>
<protein>
    <submittedName>
        <fullName evidence="1">Uncharacterized protein</fullName>
    </submittedName>
</protein>
<sequence length="283" mass="31651">MSVGLLDDLENEAQRRKAEEDSAIALKAARETAYRTTLEPAMADLLAYLNELVAKLKVLQPKIQVRHTLPGYGDVIGYVEHEYEIHENRHPSSKEITLSYFCGVSTSECPTAQIEGANRVRAVSALFQRHRLGAPLAPAKDASGEVVAATFKAKGRIALTAVFSADTATGQLRMSFTNFDDLATASKSVPPEQVGVALYDEIGRYLMRDPNQQLMRETLSEDYRSQLRARVQQQEIKRRWESRITARQQEEIAMLKREYGIGARFNRIGDAMGKLRGLVARKP</sequence>
<organism evidence="1 2">
    <name type="scientific">Dokdonella immobilis</name>
    <dbReference type="NCBI Taxonomy" id="578942"/>
    <lineage>
        <taxon>Bacteria</taxon>
        <taxon>Pseudomonadati</taxon>
        <taxon>Pseudomonadota</taxon>
        <taxon>Gammaproteobacteria</taxon>
        <taxon>Lysobacterales</taxon>
        <taxon>Rhodanobacteraceae</taxon>
        <taxon>Dokdonella</taxon>
    </lineage>
</organism>
<dbReference type="Proteomes" id="UP000198575">
    <property type="component" value="Unassembled WGS sequence"/>
</dbReference>
<keyword evidence="2" id="KW-1185">Reference proteome</keyword>
<dbReference type="EMBL" id="FOVF01000004">
    <property type="protein sequence ID" value="SFN08852.1"/>
    <property type="molecule type" value="Genomic_DNA"/>
</dbReference>
<accession>A0A1I4W5X7</accession>
<evidence type="ECO:0000313" key="2">
    <source>
        <dbReference type="Proteomes" id="UP000198575"/>
    </source>
</evidence>